<evidence type="ECO:0000313" key="1">
    <source>
        <dbReference type="EMBL" id="EPS39706.1"/>
    </source>
</evidence>
<organism evidence="1 2">
    <name type="scientific">Dactylellina haptotyla (strain CBS 200.50)</name>
    <name type="common">Nematode-trapping fungus</name>
    <name type="synonym">Monacrosporium haptotylum</name>
    <dbReference type="NCBI Taxonomy" id="1284197"/>
    <lineage>
        <taxon>Eukaryota</taxon>
        <taxon>Fungi</taxon>
        <taxon>Dikarya</taxon>
        <taxon>Ascomycota</taxon>
        <taxon>Pezizomycotina</taxon>
        <taxon>Orbiliomycetes</taxon>
        <taxon>Orbiliales</taxon>
        <taxon>Orbiliaceae</taxon>
        <taxon>Dactylellina</taxon>
    </lineage>
</organism>
<comment type="caution">
    <text evidence="1">The sequence shown here is derived from an EMBL/GenBank/DDBJ whole genome shotgun (WGS) entry which is preliminary data.</text>
</comment>
<accession>S8AEY4</accession>
<keyword evidence="2" id="KW-1185">Reference proteome</keyword>
<dbReference type="Proteomes" id="UP000015100">
    <property type="component" value="Unassembled WGS sequence"/>
</dbReference>
<proteinExistence type="predicted"/>
<reference evidence="2" key="2">
    <citation type="submission" date="2013-04" db="EMBL/GenBank/DDBJ databases">
        <title>Genomic mechanisms accounting for the adaptation to parasitism in nematode-trapping fungi.</title>
        <authorList>
            <person name="Ahren D.G."/>
        </authorList>
    </citation>
    <scope>NUCLEOTIDE SEQUENCE [LARGE SCALE GENOMIC DNA]</scope>
    <source>
        <strain evidence="2">CBS 200.50</strain>
    </source>
</reference>
<dbReference type="EMBL" id="AQGS01000457">
    <property type="protein sequence ID" value="EPS39706.1"/>
    <property type="molecule type" value="Genomic_DNA"/>
</dbReference>
<name>S8AEY4_DACHA</name>
<sequence length="128" mass="14552">MSYYANTDANGQAAGHQQQNYYVPTNGHRHGGAHPNVRDQQRQAAIREATIREAAIREAAQAAIEYQARQHQNAGNHRDHARYITEVWWECHKCGHAYSLDRYPACPIDGHHPCDECSIFNNVIDTSR</sequence>
<dbReference type="AlphaFoldDB" id="S8AEY4"/>
<gene>
    <name evidence="1" type="ORF">H072_6532</name>
</gene>
<evidence type="ECO:0000313" key="2">
    <source>
        <dbReference type="Proteomes" id="UP000015100"/>
    </source>
</evidence>
<dbReference type="HOGENOM" id="CLU_1959502_0_0_1"/>
<reference evidence="1 2" key="1">
    <citation type="journal article" date="2013" name="PLoS Genet.">
        <title>Genomic mechanisms accounting for the adaptation to parasitism in nematode-trapping fungi.</title>
        <authorList>
            <person name="Meerupati T."/>
            <person name="Andersson K.M."/>
            <person name="Friman E."/>
            <person name="Kumar D."/>
            <person name="Tunlid A."/>
            <person name="Ahren D."/>
        </authorList>
    </citation>
    <scope>NUCLEOTIDE SEQUENCE [LARGE SCALE GENOMIC DNA]</scope>
    <source>
        <strain evidence="1 2">CBS 200.50</strain>
    </source>
</reference>
<protein>
    <submittedName>
        <fullName evidence="1">Uncharacterized protein</fullName>
    </submittedName>
</protein>